<reference evidence="2 3" key="1">
    <citation type="submission" date="2019-05" db="EMBL/GenBank/DDBJ databases">
        <title>Burkholderia sp. DHOD12, isolated from subtropical forest soil.</title>
        <authorList>
            <person name="Gao Z.-H."/>
            <person name="Qiu L.-H."/>
        </authorList>
    </citation>
    <scope>NUCLEOTIDE SEQUENCE [LARGE SCALE GENOMIC DNA]</scope>
    <source>
        <strain evidence="2 3">DHOD12</strain>
    </source>
</reference>
<dbReference type="RefSeq" id="WP_137337069.1">
    <property type="nucleotide sequence ID" value="NZ_CP040078.1"/>
</dbReference>
<dbReference type="AlphaFoldDB" id="A0A4P8J070"/>
<proteinExistence type="predicted"/>
<gene>
    <name evidence="2" type="ORF">FAZ95_35665</name>
</gene>
<dbReference type="Gene3D" id="3.30.70.100">
    <property type="match status" value="1"/>
</dbReference>
<dbReference type="PANTHER" id="PTHR41521:SF4">
    <property type="entry name" value="BLR0684 PROTEIN"/>
    <property type="match status" value="1"/>
</dbReference>
<dbReference type="EMBL" id="CP040078">
    <property type="protein sequence ID" value="QCP54301.1"/>
    <property type="molecule type" value="Genomic_DNA"/>
</dbReference>
<evidence type="ECO:0000313" key="3">
    <source>
        <dbReference type="Proteomes" id="UP000298656"/>
    </source>
</evidence>
<accession>A0A4P8J070</accession>
<dbReference type="InterPro" id="IPR010753">
    <property type="entry name" value="DUF1330"/>
</dbReference>
<sequence length="109" mass="12498">MEMSKGYIFAELDIKDSERFYSEYMPRVRPILEQYGATFLIAGGDPAVVEGDRNVKRVVLLEFETPQRAKDFYFSDAYQEIIGYRFESAGCHLYFLAGVGPDRLAHRAS</sequence>
<dbReference type="InterPro" id="IPR011008">
    <property type="entry name" value="Dimeric_a/b-barrel"/>
</dbReference>
<dbReference type="KEGG" id="tvl:FAZ95_35665"/>
<organism evidence="2 3">
    <name type="scientific">Trinickia violacea</name>
    <dbReference type="NCBI Taxonomy" id="2571746"/>
    <lineage>
        <taxon>Bacteria</taxon>
        <taxon>Pseudomonadati</taxon>
        <taxon>Pseudomonadota</taxon>
        <taxon>Betaproteobacteria</taxon>
        <taxon>Burkholderiales</taxon>
        <taxon>Burkholderiaceae</taxon>
        <taxon>Trinickia</taxon>
    </lineage>
</organism>
<keyword evidence="3" id="KW-1185">Reference proteome</keyword>
<dbReference type="OrthoDB" id="516779at2"/>
<feature type="domain" description="DUF1330" evidence="1">
    <location>
        <begin position="5"/>
        <end position="99"/>
    </location>
</feature>
<dbReference type="Pfam" id="PF07045">
    <property type="entry name" value="DUF1330"/>
    <property type="match status" value="1"/>
</dbReference>
<dbReference type="PANTHER" id="PTHR41521">
    <property type="match status" value="1"/>
</dbReference>
<evidence type="ECO:0000259" key="1">
    <source>
        <dbReference type="Pfam" id="PF07045"/>
    </source>
</evidence>
<protein>
    <submittedName>
        <fullName evidence="2">DUF1330 domain-containing protein</fullName>
    </submittedName>
</protein>
<dbReference type="Proteomes" id="UP000298656">
    <property type="component" value="Chromosome 2"/>
</dbReference>
<evidence type="ECO:0000313" key="2">
    <source>
        <dbReference type="EMBL" id="QCP54301.1"/>
    </source>
</evidence>
<name>A0A4P8J070_9BURK</name>
<dbReference type="SUPFAM" id="SSF54909">
    <property type="entry name" value="Dimeric alpha+beta barrel"/>
    <property type="match status" value="1"/>
</dbReference>